<dbReference type="PANTHER" id="PTHR34072:SF57">
    <property type="entry name" value="RNA-DIRECTED DNA POLYMERASE"/>
    <property type="match status" value="1"/>
</dbReference>
<evidence type="ECO:0000259" key="7">
    <source>
        <dbReference type="Pfam" id="PF17917"/>
    </source>
</evidence>
<reference evidence="8" key="1">
    <citation type="submission" date="2018-05" db="EMBL/GenBank/DDBJ databases">
        <title>Draft genome of Mucuna pruriens seed.</title>
        <authorList>
            <person name="Nnadi N.E."/>
            <person name="Vos R."/>
            <person name="Hasami M.H."/>
            <person name="Devisetty U.K."/>
            <person name="Aguiy J.C."/>
        </authorList>
    </citation>
    <scope>NUCLEOTIDE SEQUENCE [LARGE SCALE GENOMIC DNA]</scope>
    <source>
        <strain evidence="8">JCA_2017</strain>
    </source>
</reference>
<keyword evidence="6" id="KW-0695">RNA-directed DNA polymerase</keyword>
<evidence type="ECO:0000256" key="4">
    <source>
        <dbReference type="ARBA" id="ARBA00022759"/>
    </source>
</evidence>
<organism evidence="8 9">
    <name type="scientific">Mucuna pruriens</name>
    <name type="common">Velvet bean</name>
    <name type="synonym">Dolichos pruriens</name>
    <dbReference type="NCBI Taxonomy" id="157652"/>
    <lineage>
        <taxon>Eukaryota</taxon>
        <taxon>Viridiplantae</taxon>
        <taxon>Streptophyta</taxon>
        <taxon>Embryophyta</taxon>
        <taxon>Tracheophyta</taxon>
        <taxon>Spermatophyta</taxon>
        <taxon>Magnoliopsida</taxon>
        <taxon>eudicotyledons</taxon>
        <taxon>Gunneridae</taxon>
        <taxon>Pentapetalae</taxon>
        <taxon>rosids</taxon>
        <taxon>fabids</taxon>
        <taxon>Fabales</taxon>
        <taxon>Fabaceae</taxon>
        <taxon>Papilionoideae</taxon>
        <taxon>50 kb inversion clade</taxon>
        <taxon>NPAAA clade</taxon>
        <taxon>indigoferoid/millettioid clade</taxon>
        <taxon>Phaseoleae</taxon>
        <taxon>Mucuna</taxon>
    </lineage>
</organism>
<evidence type="ECO:0000256" key="6">
    <source>
        <dbReference type="ARBA" id="ARBA00022918"/>
    </source>
</evidence>
<evidence type="ECO:0000256" key="2">
    <source>
        <dbReference type="ARBA" id="ARBA00022695"/>
    </source>
</evidence>
<name>A0A371H093_MUCPR</name>
<dbReference type="EMBL" id="QJKJ01003950">
    <property type="protein sequence ID" value="RDX96191.1"/>
    <property type="molecule type" value="Genomic_DNA"/>
</dbReference>
<dbReference type="GO" id="GO:0003964">
    <property type="term" value="F:RNA-directed DNA polymerase activity"/>
    <property type="evidence" value="ECO:0007669"/>
    <property type="project" value="UniProtKB-KW"/>
</dbReference>
<keyword evidence="1" id="KW-0808">Transferase</keyword>
<sequence length="116" mass="12885">MCNASNSALGATLGQRVGEQPNIIAYASQTIDVAQVNYTTIEKELLAIVFSLDKFSAEVPLEEAGCKAETDLMDAASPRVRHRDQGQERCKECYSRSLEPVRKRSRSNTNLRLVPR</sequence>
<accession>A0A371H093</accession>
<dbReference type="InterPro" id="IPR041373">
    <property type="entry name" value="RT_RNaseH"/>
</dbReference>
<evidence type="ECO:0000313" key="8">
    <source>
        <dbReference type="EMBL" id="RDX96191.1"/>
    </source>
</evidence>
<gene>
    <name evidence="8" type="primary">pol</name>
    <name evidence="8" type="ORF">CR513_21180</name>
</gene>
<dbReference type="Pfam" id="PF17917">
    <property type="entry name" value="RT_RNaseH"/>
    <property type="match status" value="1"/>
</dbReference>
<keyword evidence="5" id="KW-0378">Hydrolase</keyword>
<feature type="domain" description="Reverse transcriptase RNase H-like" evidence="7">
    <location>
        <begin position="2"/>
        <end position="57"/>
    </location>
</feature>
<feature type="non-terminal residue" evidence="8">
    <location>
        <position position="1"/>
    </location>
</feature>
<dbReference type="AlphaFoldDB" id="A0A371H093"/>
<evidence type="ECO:0000256" key="3">
    <source>
        <dbReference type="ARBA" id="ARBA00022722"/>
    </source>
</evidence>
<keyword evidence="4" id="KW-0255">Endonuclease</keyword>
<evidence type="ECO:0000256" key="1">
    <source>
        <dbReference type="ARBA" id="ARBA00022679"/>
    </source>
</evidence>
<comment type="caution">
    <text evidence="8">The sequence shown here is derived from an EMBL/GenBank/DDBJ whole genome shotgun (WGS) entry which is preliminary data.</text>
</comment>
<protein>
    <submittedName>
        <fullName evidence="8">Retrovirus-related Pol polyprotein from transposon opus</fullName>
    </submittedName>
</protein>
<evidence type="ECO:0000256" key="5">
    <source>
        <dbReference type="ARBA" id="ARBA00022801"/>
    </source>
</evidence>
<evidence type="ECO:0000313" key="9">
    <source>
        <dbReference type="Proteomes" id="UP000257109"/>
    </source>
</evidence>
<dbReference type="Proteomes" id="UP000257109">
    <property type="component" value="Unassembled WGS sequence"/>
</dbReference>
<keyword evidence="9" id="KW-1185">Reference proteome</keyword>
<proteinExistence type="predicted"/>
<dbReference type="GO" id="GO:0016787">
    <property type="term" value="F:hydrolase activity"/>
    <property type="evidence" value="ECO:0007669"/>
    <property type="project" value="UniProtKB-KW"/>
</dbReference>
<keyword evidence="2" id="KW-0548">Nucleotidyltransferase</keyword>
<dbReference type="SUPFAM" id="SSF56672">
    <property type="entry name" value="DNA/RNA polymerases"/>
    <property type="match status" value="1"/>
</dbReference>
<dbReference type="InterPro" id="IPR043502">
    <property type="entry name" value="DNA/RNA_pol_sf"/>
</dbReference>
<dbReference type="GO" id="GO:0004519">
    <property type="term" value="F:endonuclease activity"/>
    <property type="evidence" value="ECO:0007669"/>
    <property type="project" value="UniProtKB-KW"/>
</dbReference>
<dbReference type="OrthoDB" id="1436587at2759"/>
<dbReference type="PANTHER" id="PTHR34072">
    <property type="entry name" value="ENZYMATIC POLYPROTEIN-RELATED"/>
    <property type="match status" value="1"/>
</dbReference>
<keyword evidence="3" id="KW-0540">Nuclease</keyword>